<evidence type="ECO:0000313" key="4">
    <source>
        <dbReference type="EMBL" id="KAL2272826.1"/>
    </source>
</evidence>
<evidence type="ECO:0008006" key="6">
    <source>
        <dbReference type="Google" id="ProtNLM"/>
    </source>
</evidence>
<comment type="caution">
    <text evidence="4">The sequence shown here is derived from an EMBL/GenBank/DDBJ whole genome shotgun (WGS) entry which is preliminary data.</text>
</comment>
<dbReference type="SMART" id="SM00248">
    <property type="entry name" value="ANK"/>
    <property type="match status" value="5"/>
</dbReference>
<dbReference type="PANTHER" id="PTHR24198:SF165">
    <property type="entry name" value="ANKYRIN REPEAT-CONTAINING PROTEIN-RELATED"/>
    <property type="match status" value="1"/>
</dbReference>
<name>A0ABR4DS91_9PEZI</name>
<dbReference type="Pfam" id="PF12796">
    <property type="entry name" value="Ank_2"/>
    <property type="match status" value="1"/>
</dbReference>
<dbReference type="PROSITE" id="PS50088">
    <property type="entry name" value="ANK_REPEAT"/>
    <property type="match status" value="2"/>
</dbReference>
<evidence type="ECO:0000313" key="5">
    <source>
        <dbReference type="Proteomes" id="UP001600888"/>
    </source>
</evidence>
<dbReference type="EMBL" id="JBAWTH010000214">
    <property type="protein sequence ID" value="KAL2272826.1"/>
    <property type="molecule type" value="Genomic_DNA"/>
</dbReference>
<dbReference type="PANTHER" id="PTHR24198">
    <property type="entry name" value="ANKYRIN REPEAT AND PROTEIN KINASE DOMAIN-CONTAINING PROTEIN"/>
    <property type="match status" value="1"/>
</dbReference>
<feature type="repeat" description="ANK" evidence="3">
    <location>
        <begin position="125"/>
        <end position="157"/>
    </location>
</feature>
<evidence type="ECO:0000256" key="3">
    <source>
        <dbReference type="PROSITE-ProRule" id="PRU00023"/>
    </source>
</evidence>
<accession>A0ABR4DS91</accession>
<sequence>MAADARDNLGRPPTELFCLVVEDHGLSTRDLAALAATCRKCYIITNPILYQKHLKETGGQAILWAVEHKRFKTITGFLENGADINTDRIFRTHVDQKRAEQSKLGGYVWQEWRPWRPPFEWHPCSIFTPLALAASLGHDSMVAFLVDHGADIEKPGKGLCACSSGENQPHLCFPPDNGCGRAFDEEYMMADENGLCWTPLHFAICRGHESTAMVLLGRDANPQVTCPCDDEGPWNALHTATRLNQRKMIDYLLDNKLVDINEAGRQGLTPLLLASYERHYSLADMYIDRGANINAVWNSIDGGWTVFGMACVLLKGVGPFATRCGP</sequence>
<keyword evidence="1" id="KW-0677">Repeat</keyword>
<gene>
    <name evidence="4" type="ORF">FJTKL_05964</name>
</gene>
<dbReference type="SUPFAM" id="SSF48403">
    <property type="entry name" value="Ankyrin repeat"/>
    <property type="match status" value="1"/>
</dbReference>
<dbReference type="InterPro" id="IPR036770">
    <property type="entry name" value="Ankyrin_rpt-contain_sf"/>
</dbReference>
<dbReference type="Proteomes" id="UP001600888">
    <property type="component" value="Unassembled WGS sequence"/>
</dbReference>
<feature type="repeat" description="ANK" evidence="3">
    <location>
        <begin position="266"/>
        <end position="298"/>
    </location>
</feature>
<evidence type="ECO:0000256" key="2">
    <source>
        <dbReference type="ARBA" id="ARBA00023043"/>
    </source>
</evidence>
<keyword evidence="2 3" id="KW-0040">ANK repeat</keyword>
<protein>
    <recommendedName>
        <fullName evidence="6">Ankyrin repeat protein</fullName>
    </recommendedName>
</protein>
<dbReference type="Gene3D" id="1.25.40.20">
    <property type="entry name" value="Ankyrin repeat-containing domain"/>
    <property type="match status" value="2"/>
</dbReference>
<keyword evidence="5" id="KW-1185">Reference proteome</keyword>
<evidence type="ECO:0000256" key="1">
    <source>
        <dbReference type="ARBA" id="ARBA00022737"/>
    </source>
</evidence>
<dbReference type="Pfam" id="PF00023">
    <property type="entry name" value="Ank"/>
    <property type="match status" value="1"/>
</dbReference>
<dbReference type="InterPro" id="IPR002110">
    <property type="entry name" value="Ankyrin_rpt"/>
</dbReference>
<reference evidence="4 5" key="1">
    <citation type="submission" date="2024-03" db="EMBL/GenBank/DDBJ databases">
        <title>A high-quality draft genome sequence of Diaporthe vaccinii, a causative agent of upright dieback and viscid rot disease in cranberry plants.</title>
        <authorList>
            <person name="Sarrasin M."/>
            <person name="Lang B.F."/>
            <person name="Burger G."/>
        </authorList>
    </citation>
    <scope>NUCLEOTIDE SEQUENCE [LARGE SCALE GENOMIC DNA]</scope>
    <source>
        <strain evidence="4 5">IS7</strain>
    </source>
</reference>
<dbReference type="PROSITE" id="PS50297">
    <property type="entry name" value="ANK_REP_REGION"/>
    <property type="match status" value="2"/>
</dbReference>
<proteinExistence type="predicted"/>
<organism evidence="4 5">
    <name type="scientific">Diaporthe vaccinii</name>
    <dbReference type="NCBI Taxonomy" id="105482"/>
    <lineage>
        <taxon>Eukaryota</taxon>
        <taxon>Fungi</taxon>
        <taxon>Dikarya</taxon>
        <taxon>Ascomycota</taxon>
        <taxon>Pezizomycotina</taxon>
        <taxon>Sordariomycetes</taxon>
        <taxon>Sordariomycetidae</taxon>
        <taxon>Diaporthales</taxon>
        <taxon>Diaporthaceae</taxon>
        <taxon>Diaporthe</taxon>
        <taxon>Diaporthe eres species complex</taxon>
    </lineage>
</organism>